<dbReference type="EMBL" id="KC699836">
    <property type="protein sequence ID" value="AGK86816.1"/>
    <property type="molecule type" value="Genomic_DNA"/>
</dbReference>
<protein>
    <recommendedName>
        <fullName evidence="3">Tail sheath protein</fullName>
    </recommendedName>
</protein>
<dbReference type="OrthoDB" id="1218at10239"/>
<gene>
    <name evidence="1" type="ORF">SIOphi_00040</name>
</gene>
<keyword evidence="2" id="KW-1185">Reference proteome</keyword>
<name>R4JGG0_9CAUD</name>
<organism evidence="1 2">
    <name type="scientific">Bacillus phage SIOphi</name>
    <dbReference type="NCBI Taxonomy" id="1285382"/>
    <lineage>
        <taxon>Viruses</taxon>
        <taxon>Duplodnaviria</taxon>
        <taxon>Heunggongvirae</taxon>
        <taxon>Uroviricota</taxon>
        <taxon>Caudoviricetes</taxon>
        <taxon>Herelleviridae</taxon>
        <taxon>Bastillevirinae</taxon>
        <taxon>Siophivirus</taxon>
        <taxon>Siophivirus SIOphi</taxon>
    </lineage>
</organism>
<accession>R4JGG0</accession>
<proteinExistence type="predicted"/>
<evidence type="ECO:0000313" key="2">
    <source>
        <dbReference type="Proteomes" id="UP000258501"/>
    </source>
</evidence>
<sequence length="569" mass="62145">MATSYGFNRERPRTEVFLDSSNLSSANVASEKPLVLLGSATGGQPQVPHAITNFSQAKDLFRGGELLDAIEMAWNPSPNMPGAGRIYAVRTDEATQAKLSKGALTFVSKLYGADANSIQVEYSDNTITNSKRFSVYFTKERYEQTYDNIGNIFTVQYKGEEAQATVSVEVDSATKLATKLVLSAGADADNMQALRTYELGQGVYQDVNVLVNDINNLPDFEAKMNPLGGNKNIETQFLDKVDAADVKAGPVTITAVAADLVNQTSNDPYIAIEVDRTKAMPDTFPVTNLAGAKTEPAPASWSAMFSKIADLGAYYIVPLSSNAAIHGELSQFLRDESNNGNQLRGFVGGGFAESIESLRGRQMNLRNARVSLVGDSVTRRMSDGRIYNAPAYMYAAQIAGIASGLPVGEPLTYKHMNVEALDRKFTGDQLDQLNNSGIIMTEFVRTRTSSHFRVVSDPTTYNISSEPVQNRVSLGEVSDFLTTEIRTVLDEEYIGTRIRSTSASIIKNRVESFLDQQKNVDGLIVDYNPDDVQVVISGNVARISFTVQPSQGLDYINVYITYEDQELTA</sequence>
<evidence type="ECO:0000313" key="1">
    <source>
        <dbReference type="EMBL" id="AGK86816.1"/>
    </source>
</evidence>
<dbReference type="Proteomes" id="UP000258501">
    <property type="component" value="Segment"/>
</dbReference>
<evidence type="ECO:0008006" key="3">
    <source>
        <dbReference type="Google" id="ProtNLM"/>
    </source>
</evidence>
<reference evidence="1 2" key="1">
    <citation type="submission" date="2013-02" db="EMBL/GenBank/DDBJ databases">
        <authorList>
            <person name="Lukaszewicz M."/>
            <person name="Biegalska A."/>
            <person name="Krasowska A."/>
        </authorList>
    </citation>
    <scope>NUCLEOTIDE SEQUENCE [LARGE SCALE GENOMIC DNA]</scope>
</reference>